<dbReference type="Proteomes" id="UP000215539">
    <property type="component" value="Chromosome 1"/>
</dbReference>
<feature type="transmembrane region" description="Helical" evidence="1">
    <location>
        <begin position="162"/>
        <end position="186"/>
    </location>
</feature>
<accession>A0AAX2GZA0</accession>
<proteinExistence type="predicted"/>
<dbReference type="Proteomes" id="UP000065822">
    <property type="component" value="Chromosome"/>
</dbReference>
<sequence>MIITLLIVCIMLNAVLKLSFWKVWQVAVFAAVAFGFVWLMADYASEQSAVTLAAMMSDSKVLSNITVLLTIETAVCIAFCFSALRKLFKGEPNRWAQVLQWYPNLLLFPTLFYVLTQAIFSQAGVAFDTIALVVGGAAVVVLIGGSFAMEKLLPEEDIRLELHFLMSLLITLLGLISTANGQIIYVPHSDPINFKVLGGVFLFFLLLFLVGVGINKMYWRLHKTIH</sequence>
<keyword evidence="1" id="KW-0472">Membrane</keyword>
<dbReference type="EMBL" id="CP014227">
    <property type="protein sequence ID" value="AMD84101.1"/>
    <property type="molecule type" value="Genomic_DNA"/>
</dbReference>
<evidence type="ECO:0000313" key="2">
    <source>
        <dbReference type="EMBL" id="AMD84101.1"/>
    </source>
</evidence>
<feature type="transmembrane region" description="Helical" evidence="1">
    <location>
        <begin position="21"/>
        <end position="41"/>
    </location>
</feature>
<keyword evidence="4" id="KW-1185">Reference proteome</keyword>
<feature type="transmembrane region" description="Helical" evidence="1">
    <location>
        <begin position="105"/>
        <end position="124"/>
    </location>
</feature>
<dbReference type="KEGG" id="chg:AXF12_00220"/>
<keyword evidence="1" id="KW-1133">Transmembrane helix</keyword>
<dbReference type="EMBL" id="LT906449">
    <property type="protein sequence ID" value="SNV13496.1"/>
    <property type="molecule type" value="Genomic_DNA"/>
</dbReference>
<evidence type="ECO:0000313" key="5">
    <source>
        <dbReference type="Proteomes" id="UP000215539"/>
    </source>
</evidence>
<dbReference type="AlphaFoldDB" id="A0AAX2GZA0"/>
<keyword evidence="1" id="KW-0812">Transmembrane</keyword>
<reference evidence="2 4" key="1">
    <citation type="submission" date="2016-02" db="EMBL/GenBank/DDBJ databases">
        <authorList>
            <person name="Holder M.E."/>
            <person name="Ajami N.J."/>
            <person name="Petrosino J.F."/>
        </authorList>
    </citation>
    <scope>NUCLEOTIDE SEQUENCE [LARGE SCALE GENOMIC DNA]</scope>
    <source>
        <strain evidence="2 4">CCUG 32990</strain>
    </source>
</reference>
<name>A0AAX2GZA0_9FLAO</name>
<evidence type="ECO:0000313" key="3">
    <source>
        <dbReference type="EMBL" id="SNV13496.1"/>
    </source>
</evidence>
<protein>
    <submittedName>
        <fullName evidence="3">Uncharacterized protein</fullName>
    </submittedName>
</protein>
<feature type="transmembrane region" description="Helical" evidence="1">
    <location>
        <begin position="130"/>
        <end position="150"/>
    </location>
</feature>
<reference evidence="3 5" key="2">
    <citation type="submission" date="2017-06" db="EMBL/GenBank/DDBJ databases">
        <authorList>
            <consortium name="Pathogen Informatics"/>
        </authorList>
    </citation>
    <scope>NUCLEOTIDE SEQUENCE [LARGE SCALE GENOMIC DNA]</scope>
    <source>
        <strain evidence="3 5">NCTC12947</strain>
    </source>
</reference>
<feature type="transmembrane region" description="Helical" evidence="1">
    <location>
        <begin position="61"/>
        <end position="84"/>
    </location>
</feature>
<dbReference type="RefSeq" id="WP_066427527.1">
    <property type="nucleotide sequence ID" value="NZ_CP014227.1"/>
</dbReference>
<organism evidence="3 5">
    <name type="scientific">Capnocytophaga haemolytica</name>
    <dbReference type="NCBI Taxonomy" id="45243"/>
    <lineage>
        <taxon>Bacteria</taxon>
        <taxon>Pseudomonadati</taxon>
        <taxon>Bacteroidota</taxon>
        <taxon>Flavobacteriia</taxon>
        <taxon>Flavobacteriales</taxon>
        <taxon>Flavobacteriaceae</taxon>
        <taxon>Capnocytophaga</taxon>
    </lineage>
</organism>
<feature type="transmembrane region" description="Helical" evidence="1">
    <location>
        <begin position="192"/>
        <end position="214"/>
    </location>
</feature>
<evidence type="ECO:0000256" key="1">
    <source>
        <dbReference type="SAM" id="Phobius"/>
    </source>
</evidence>
<evidence type="ECO:0000313" key="4">
    <source>
        <dbReference type="Proteomes" id="UP000065822"/>
    </source>
</evidence>
<gene>
    <name evidence="2" type="ORF">AXF12_00220</name>
    <name evidence="3" type="ORF">SAMEA44541418_01729</name>
</gene>